<dbReference type="InterPro" id="IPR013783">
    <property type="entry name" value="Ig-like_fold"/>
</dbReference>
<dbReference type="InterPro" id="IPR007110">
    <property type="entry name" value="Ig-like_dom"/>
</dbReference>
<protein>
    <submittedName>
        <fullName evidence="2">Sialoadhesin Sheep erythrocyte receptor</fullName>
    </submittedName>
</protein>
<dbReference type="Proteomes" id="UP000324632">
    <property type="component" value="Chromosome 25"/>
</dbReference>
<keyword evidence="2" id="KW-0675">Receptor</keyword>
<evidence type="ECO:0000313" key="3">
    <source>
        <dbReference type="Proteomes" id="UP000324632"/>
    </source>
</evidence>
<dbReference type="PANTHER" id="PTHR46484:SF1">
    <property type="entry name" value="SCHWANN CELL MYELIN PROTEIN-RELATED"/>
    <property type="match status" value="1"/>
</dbReference>
<evidence type="ECO:0000259" key="1">
    <source>
        <dbReference type="PROSITE" id="PS50835"/>
    </source>
</evidence>
<sequence length="414" mass="46736">MPKEIHGLKGSCLVIPCSFSYTSYPPNRPDRVVWYQWVSEGYPLVYDPEHPSNVIDKFKGNTFLFGDPKNRKCSLLIINLNQSHHGEKLYAWIDPDSVRNNTYRFFDVTSTILVDVYPKPPTINIYGGERTGDDMIVACHTYHSCPYRQPHIILNGIEGYNKTIYYHIEDGLWKITQIYKGVVKVENSDIECTVKHYGGIRARATKNKSSASDRVYEADVVPRLTALPHSCVVIPCSFKMHEELDVNLRVRESSGLDGGSLCVSCEIKEAPDKPVMSPIPDNIEPGTNVTIECSVKHTCPSHPPSITWSVPTAGETVKHQRMGEGVWETVSTVTFLPTACEEEVQIICNAAFWGDRTVVNSSTELRVQRIQRVGVKIFYPFIVPSSLNRKTFAVEEYKLEALSRTNLVVHWLAI</sequence>
<feature type="domain" description="Ig-like" evidence="1">
    <location>
        <begin position="274"/>
        <end position="366"/>
    </location>
</feature>
<evidence type="ECO:0000313" key="2">
    <source>
        <dbReference type="EMBL" id="KAA0701805.1"/>
    </source>
</evidence>
<proteinExistence type="predicted"/>
<dbReference type="SMART" id="SM00409">
    <property type="entry name" value="IG"/>
    <property type="match status" value="2"/>
</dbReference>
<dbReference type="PROSITE" id="PS50835">
    <property type="entry name" value="IG_LIKE"/>
    <property type="match status" value="1"/>
</dbReference>
<name>A0A5A9MY75_9TELE</name>
<dbReference type="EMBL" id="SOYY01000025">
    <property type="protein sequence ID" value="KAA0701805.1"/>
    <property type="molecule type" value="Genomic_DNA"/>
</dbReference>
<accession>A0A5A9MY75</accession>
<dbReference type="InterPro" id="IPR036179">
    <property type="entry name" value="Ig-like_dom_sf"/>
</dbReference>
<dbReference type="Gene3D" id="2.60.40.10">
    <property type="entry name" value="Immunoglobulins"/>
    <property type="match status" value="2"/>
</dbReference>
<dbReference type="AlphaFoldDB" id="A0A5A9MY75"/>
<gene>
    <name evidence="2" type="ORF">E1301_Tti023226</name>
</gene>
<dbReference type="PANTHER" id="PTHR46484">
    <property type="entry name" value="SI:CH211-171H4.5-RELATED"/>
    <property type="match status" value="1"/>
</dbReference>
<organism evidence="2 3">
    <name type="scientific">Triplophysa tibetana</name>
    <dbReference type="NCBI Taxonomy" id="1572043"/>
    <lineage>
        <taxon>Eukaryota</taxon>
        <taxon>Metazoa</taxon>
        <taxon>Chordata</taxon>
        <taxon>Craniata</taxon>
        <taxon>Vertebrata</taxon>
        <taxon>Euteleostomi</taxon>
        <taxon>Actinopterygii</taxon>
        <taxon>Neopterygii</taxon>
        <taxon>Teleostei</taxon>
        <taxon>Ostariophysi</taxon>
        <taxon>Cypriniformes</taxon>
        <taxon>Nemacheilidae</taxon>
        <taxon>Triplophysa</taxon>
    </lineage>
</organism>
<keyword evidence="3" id="KW-1185">Reference proteome</keyword>
<dbReference type="SUPFAM" id="SSF48726">
    <property type="entry name" value="Immunoglobulin"/>
    <property type="match status" value="2"/>
</dbReference>
<reference evidence="2 3" key="1">
    <citation type="journal article" date="2019" name="Mol. Ecol. Resour.">
        <title>Chromosome-level genome assembly of Triplophysa tibetana, a fish adapted to the harsh high-altitude environment of the Tibetan Plateau.</title>
        <authorList>
            <person name="Yang X."/>
            <person name="Liu H."/>
            <person name="Ma Z."/>
            <person name="Zou Y."/>
            <person name="Zou M."/>
            <person name="Mao Y."/>
            <person name="Li X."/>
            <person name="Wang H."/>
            <person name="Chen T."/>
            <person name="Wang W."/>
            <person name="Yang R."/>
        </authorList>
    </citation>
    <scope>NUCLEOTIDE SEQUENCE [LARGE SCALE GENOMIC DNA]</scope>
    <source>
        <strain evidence="2">TTIB1903HZAU</strain>
        <tissue evidence="2">Muscle</tissue>
    </source>
</reference>
<comment type="caution">
    <text evidence="2">The sequence shown here is derived from an EMBL/GenBank/DDBJ whole genome shotgun (WGS) entry which is preliminary data.</text>
</comment>
<dbReference type="InterPro" id="IPR003599">
    <property type="entry name" value="Ig_sub"/>
</dbReference>